<dbReference type="SUPFAM" id="SSF53067">
    <property type="entry name" value="Actin-like ATPase domain"/>
    <property type="match status" value="2"/>
</dbReference>
<proteinExistence type="predicted"/>
<evidence type="ECO:0000256" key="2">
    <source>
        <dbReference type="ARBA" id="ARBA00022840"/>
    </source>
</evidence>
<keyword evidence="2" id="KW-0067">ATP-binding</keyword>
<protein>
    <recommendedName>
        <fullName evidence="5">Actin-like ATPase domain-containing protein</fullName>
    </recommendedName>
</protein>
<dbReference type="InterPro" id="IPR013126">
    <property type="entry name" value="Hsp_70_fam"/>
</dbReference>
<evidence type="ECO:0008006" key="5">
    <source>
        <dbReference type="Google" id="ProtNLM"/>
    </source>
</evidence>
<sequence>MPPAGRATRTAAKERTAMVVAMDFGTTYSGACCGLSGARGRSQTPSLDIIRGWPAINASNRDMQKVPTRIYYGENDEVRWGYDIPIGVKPVEWVKLLLLDKADLPDYLQNSTHLQEAQAMLDRLGKDATTVTADYLRPFWNHILKKLDSIRGAGLMESTPIRVVLTIPAIWTENARNRMRIAAERAGILDDRISGETTLKFVSEPEAAAISVLHSEIGGRPDVKKGTKFNITDLGGGTADSISYEVVKATKYNIKVKECTVGSGGLYGATFLDRDFRDHFVKIIGRLSWERLSEAQQKKLMDWDWEIGIKRTFDGTNRAWLMEMPNDGHVGLDKDEISRVFDTSVVGNIIRLVEDQIKGIADSTQAGSDQTSPKFVILVGGFGRCPYVHMSLQNALGEDIPVLQPQGSRPWSAVVRGACLSEILQTSLLNPILQRKARAYYGWIISEPWDPEKHEEGVDEKEFDELRGEWMALKQFVWVVSVGDDFGSDPVRKPYSLAFAMDQSGPVEYHAEIWKTTNPDPPSRLEAEDKSVRKVGGMELRFPELIENLKTRHNAQRQPYRALEYMANGVISGNAIDFCAMYKGEKVGEMDLNLDVAEASGNADEDLVLD</sequence>
<dbReference type="PANTHER" id="PTHR14187:SF5">
    <property type="entry name" value="HEAT SHOCK 70 KDA PROTEIN 12A"/>
    <property type="match status" value="1"/>
</dbReference>
<dbReference type="Pfam" id="PF00012">
    <property type="entry name" value="HSP70"/>
    <property type="match status" value="1"/>
</dbReference>
<gene>
    <name evidence="3" type="ORF">PG993_014884</name>
</gene>
<dbReference type="Gene3D" id="3.30.420.40">
    <property type="match status" value="1"/>
</dbReference>
<keyword evidence="1" id="KW-0547">Nucleotide-binding</keyword>
<name>A0ABR1RP01_9PEZI</name>
<evidence type="ECO:0000313" key="4">
    <source>
        <dbReference type="Proteomes" id="UP001444661"/>
    </source>
</evidence>
<accession>A0ABR1RP01</accession>
<dbReference type="Proteomes" id="UP001444661">
    <property type="component" value="Unassembled WGS sequence"/>
</dbReference>
<organism evidence="3 4">
    <name type="scientific">Apiospora rasikravindrae</name>
    <dbReference type="NCBI Taxonomy" id="990691"/>
    <lineage>
        <taxon>Eukaryota</taxon>
        <taxon>Fungi</taxon>
        <taxon>Dikarya</taxon>
        <taxon>Ascomycota</taxon>
        <taxon>Pezizomycotina</taxon>
        <taxon>Sordariomycetes</taxon>
        <taxon>Xylariomycetidae</taxon>
        <taxon>Amphisphaeriales</taxon>
        <taxon>Apiosporaceae</taxon>
        <taxon>Apiospora</taxon>
    </lineage>
</organism>
<reference evidence="3 4" key="1">
    <citation type="submission" date="2023-01" db="EMBL/GenBank/DDBJ databases">
        <title>Analysis of 21 Apiospora genomes using comparative genomics revels a genus with tremendous synthesis potential of carbohydrate active enzymes and secondary metabolites.</title>
        <authorList>
            <person name="Sorensen T."/>
        </authorList>
    </citation>
    <scope>NUCLEOTIDE SEQUENCE [LARGE SCALE GENOMIC DNA]</scope>
    <source>
        <strain evidence="3 4">CBS 33761</strain>
    </source>
</reference>
<evidence type="ECO:0000313" key="3">
    <source>
        <dbReference type="EMBL" id="KAK8016695.1"/>
    </source>
</evidence>
<dbReference type="InterPro" id="IPR043129">
    <property type="entry name" value="ATPase_NBD"/>
</dbReference>
<dbReference type="EMBL" id="JAQQWK010000014">
    <property type="protein sequence ID" value="KAK8016695.1"/>
    <property type="molecule type" value="Genomic_DNA"/>
</dbReference>
<evidence type="ECO:0000256" key="1">
    <source>
        <dbReference type="ARBA" id="ARBA00022741"/>
    </source>
</evidence>
<comment type="caution">
    <text evidence="3">The sequence shown here is derived from an EMBL/GenBank/DDBJ whole genome shotgun (WGS) entry which is preliminary data.</text>
</comment>
<keyword evidence="4" id="KW-1185">Reference proteome</keyword>
<dbReference type="PANTHER" id="PTHR14187">
    <property type="entry name" value="ALPHA KINASE/ELONGATION FACTOR 2 KINASE"/>
    <property type="match status" value="1"/>
</dbReference>
<dbReference type="PRINTS" id="PR00301">
    <property type="entry name" value="HEATSHOCK70"/>
</dbReference>
<dbReference type="CDD" id="cd10170">
    <property type="entry name" value="ASKHA_NBD_HSP70"/>
    <property type="match status" value="1"/>
</dbReference>